<dbReference type="EMBL" id="UGUS01000002">
    <property type="protein sequence ID" value="SUD32530.1"/>
    <property type="molecule type" value="Genomic_DNA"/>
</dbReference>
<dbReference type="Gene3D" id="1.20.1250.20">
    <property type="entry name" value="MFS general substrate transporter like domains"/>
    <property type="match status" value="1"/>
</dbReference>
<keyword evidence="2 5" id="KW-0812">Transmembrane</keyword>
<dbReference type="InterPro" id="IPR011701">
    <property type="entry name" value="MFS"/>
</dbReference>
<feature type="domain" description="Major facilitator superfamily (MFS) profile" evidence="6">
    <location>
        <begin position="21"/>
        <end position="201"/>
    </location>
</feature>
<dbReference type="PANTHER" id="PTHR23508:SF10">
    <property type="entry name" value="CARBOXYLIC ACID TRANSPORTER PROTEIN HOMOLOG"/>
    <property type="match status" value="1"/>
</dbReference>
<evidence type="ECO:0000259" key="6">
    <source>
        <dbReference type="PROSITE" id="PS50850"/>
    </source>
</evidence>
<evidence type="ECO:0000256" key="1">
    <source>
        <dbReference type="ARBA" id="ARBA00004141"/>
    </source>
</evidence>
<evidence type="ECO:0000256" key="5">
    <source>
        <dbReference type="SAM" id="Phobius"/>
    </source>
</evidence>
<evidence type="ECO:0000256" key="2">
    <source>
        <dbReference type="ARBA" id="ARBA00022692"/>
    </source>
</evidence>
<dbReference type="Proteomes" id="UP000255125">
    <property type="component" value="Unassembled WGS sequence"/>
</dbReference>
<reference evidence="7 8" key="1">
    <citation type="submission" date="2018-06" db="EMBL/GenBank/DDBJ databases">
        <authorList>
            <consortium name="Pathogen Informatics"/>
            <person name="Doyle S."/>
        </authorList>
    </citation>
    <scope>NUCLEOTIDE SEQUENCE [LARGE SCALE GENOMIC DNA]</scope>
    <source>
        <strain evidence="7 8">NCTC10392</strain>
    </source>
</reference>
<protein>
    <submittedName>
        <fullName evidence="7">MucK</fullName>
    </submittedName>
</protein>
<evidence type="ECO:0000313" key="7">
    <source>
        <dbReference type="EMBL" id="SUD32530.1"/>
    </source>
</evidence>
<keyword evidence="4 5" id="KW-0472">Membrane</keyword>
<feature type="transmembrane region" description="Helical" evidence="5">
    <location>
        <begin position="59"/>
        <end position="79"/>
    </location>
</feature>
<feature type="transmembrane region" description="Helical" evidence="5">
    <location>
        <begin position="115"/>
        <end position="133"/>
    </location>
</feature>
<dbReference type="InterPro" id="IPR020846">
    <property type="entry name" value="MFS_dom"/>
</dbReference>
<dbReference type="InterPro" id="IPR036259">
    <property type="entry name" value="MFS_trans_sf"/>
</dbReference>
<sequence length="201" mass="21711">MEVAASAGALSPVKNNLWIIVFIFCFLGLLIDGADLMLLSYSLGSLKAEFGLTSAEAGSLGSFTLAGMAVGGICGGWACDRFGRVKTVVWSIVLFSVGTAILGLTHSYWQFAATRFFASLGLGALYVACNTLMAGNLHDRELRGEIARLGRGRRLQHWPDWRGARTGGHWLPRVPWFDWRGLFGDGRGVLCLRGDPGAVYP</sequence>
<proteinExistence type="predicted"/>
<evidence type="ECO:0000256" key="4">
    <source>
        <dbReference type="ARBA" id="ARBA00023136"/>
    </source>
</evidence>
<comment type="subcellular location">
    <subcellularLocation>
        <location evidence="1">Membrane</location>
        <topology evidence="1">Multi-pass membrane protein</topology>
    </subcellularLocation>
</comment>
<evidence type="ECO:0000256" key="3">
    <source>
        <dbReference type="ARBA" id="ARBA00022989"/>
    </source>
</evidence>
<organism evidence="7 8">
    <name type="scientific">Pseudomonas fluorescens</name>
    <dbReference type="NCBI Taxonomy" id="294"/>
    <lineage>
        <taxon>Bacteria</taxon>
        <taxon>Pseudomonadati</taxon>
        <taxon>Pseudomonadota</taxon>
        <taxon>Gammaproteobacteria</taxon>
        <taxon>Pseudomonadales</taxon>
        <taxon>Pseudomonadaceae</taxon>
        <taxon>Pseudomonas</taxon>
    </lineage>
</organism>
<gene>
    <name evidence="7" type="primary">mucK</name>
    <name evidence="7" type="ORF">NCTC10392_03902</name>
</gene>
<dbReference type="GO" id="GO:0005886">
    <property type="term" value="C:plasma membrane"/>
    <property type="evidence" value="ECO:0007669"/>
    <property type="project" value="TreeGrafter"/>
</dbReference>
<dbReference type="PANTHER" id="PTHR23508">
    <property type="entry name" value="CARBOXYLIC ACID TRANSPORTER PROTEIN HOMOLOG"/>
    <property type="match status" value="1"/>
</dbReference>
<feature type="transmembrane region" description="Helical" evidence="5">
    <location>
        <begin position="17"/>
        <end position="39"/>
    </location>
</feature>
<name>A0A379IGM7_PSEFL</name>
<accession>A0A379IGM7</accession>
<dbReference type="GO" id="GO:0046943">
    <property type="term" value="F:carboxylic acid transmembrane transporter activity"/>
    <property type="evidence" value="ECO:0007669"/>
    <property type="project" value="TreeGrafter"/>
</dbReference>
<dbReference type="AlphaFoldDB" id="A0A379IGM7"/>
<dbReference type="Pfam" id="PF07690">
    <property type="entry name" value="MFS_1"/>
    <property type="match status" value="1"/>
</dbReference>
<dbReference type="SUPFAM" id="SSF103473">
    <property type="entry name" value="MFS general substrate transporter"/>
    <property type="match status" value="1"/>
</dbReference>
<feature type="transmembrane region" description="Helical" evidence="5">
    <location>
        <begin position="88"/>
        <end position="109"/>
    </location>
</feature>
<evidence type="ECO:0000313" key="8">
    <source>
        <dbReference type="Proteomes" id="UP000255125"/>
    </source>
</evidence>
<keyword evidence="3 5" id="KW-1133">Transmembrane helix</keyword>
<dbReference type="PROSITE" id="PS50850">
    <property type="entry name" value="MFS"/>
    <property type="match status" value="1"/>
</dbReference>